<name>A0ABT9JEL4_9RHOB</name>
<dbReference type="Gene3D" id="2.160.20.80">
    <property type="entry name" value="E3 ubiquitin-protein ligase SopA"/>
    <property type="match status" value="1"/>
</dbReference>
<protein>
    <submittedName>
        <fullName evidence="2">Pentapeptide repeat-containing protein</fullName>
    </submittedName>
</protein>
<sequence>MTLLDWLGVRRAPDWSVARPLGGLVAVLLGLLFLGALISAMVLLVRTIGGGEGSLGTGALIVALLSAPFLIWNTVIRHRALEFQKEGHLTDRLAKAVEQLGAEKTVKKDGVETTAPNLEVRIGGLLSLERIAQDSTAYDKGRDHVRVMEIICAYIRNNAPASDAVEFPLGDLDPLPDDATPEQRDTHLKYVNLRGHEGGNLRDWYSSLPGPREDIMLALRILERRSDKQRRIEAAHGQEDVIEAPWVFAKSCPELPEPIEGEPHGAAVIEAFKRKIEDWRDELSRYDGYRLDLRRTCLQGADMSRFRLAGSRLDGARLDGANFCGARLEGANLTSATLQGVLLTPGRLEGGKAFRCTARWRVLGPREVDRSRAEESFFEGRRARRSVWCMCVLWMGQFRGRTS</sequence>
<evidence type="ECO:0000256" key="1">
    <source>
        <dbReference type="SAM" id="Phobius"/>
    </source>
</evidence>
<reference evidence="2 3" key="1">
    <citation type="submission" date="2023-08" db="EMBL/GenBank/DDBJ databases">
        <authorList>
            <person name="Park J.-S."/>
        </authorList>
    </citation>
    <scope>NUCLEOTIDE SEQUENCE [LARGE SCALE GENOMIC DNA]</scope>
    <source>
        <strain evidence="2 3">2205BS29-5</strain>
    </source>
</reference>
<keyword evidence="3" id="KW-1185">Reference proteome</keyword>
<dbReference type="EMBL" id="JAVAMQ010000014">
    <property type="protein sequence ID" value="MDP5308253.1"/>
    <property type="molecule type" value="Genomic_DNA"/>
</dbReference>
<dbReference type="SUPFAM" id="SSF141571">
    <property type="entry name" value="Pentapeptide repeat-like"/>
    <property type="match status" value="1"/>
</dbReference>
<dbReference type="Proteomes" id="UP001224997">
    <property type="component" value="Unassembled WGS sequence"/>
</dbReference>
<keyword evidence="1" id="KW-1133">Transmembrane helix</keyword>
<dbReference type="Pfam" id="PF00805">
    <property type="entry name" value="Pentapeptide"/>
    <property type="match status" value="1"/>
</dbReference>
<keyword evidence="1" id="KW-0472">Membrane</keyword>
<feature type="transmembrane region" description="Helical" evidence="1">
    <location>
        <begin position="57"/>
        <end position="76"/>
    </location>
</feature>
<evidence type="ECO:0000313" key="2">
    <source>
        <dbReference type="EMBL" id="MDP5308253.1"/>
    </source>
</evidence>
<evidence type="ECO:0000313" key="3">
    <source>
        <dbReference type="Proteomes" id="UP001224997"/>
    </source>
</evidence>
<proteinExistence type="predicted"/>
<organism evidence="2 3">
    <name type="scientific">Paracoccus spongiarum</name>
    <dbReference type="NCBI Taxonomy" id="3064387"/>
    <lineage>
        <taxon>Bacteria</taxon>
        <taxon>Pseudomonadati</taxon>
        <taxon>Pseudomonadota</taxon>
        <taxon>Alphaproteobacteria</taxon>
        <taxon>Rhodobacterales</taxon>
        <taxon>Paracoccaceae</taxon>
        <taxon>Paracoccus</taxon>
    </lineage>
</organism>
<comment type="caution">
    <text evidence="2">The sequence shown here is derived from an EMBL/GenBank/DDBJ whole genome shotgun (WGS) entry which is preliminary data.</text>
</comment>
<accession>A0ABT9JEL4</accession>
<dbReference type="InterPro" id="IPR001646">
    <property type="entry name" value="5peptide_repeat"/>
</dbReference>
<feature type="transmembrane region" description="Helical" evidence="1">
    <location>
        <begin position="21"/>
        <end position="45"/>
    </location>
</feature>
<gene>
    <name evidence="2" type="ORF">Q5Y72_14275</name>
</gene>
<keyword evidence="1" id="KW-0812">Transmembrane</keyword>